<sequence length="197" mass="22101">MLQLAGENLGWGHRRIHGESIGLGYQVSAATVWRILRRAGVDPAPRRADASWTTFLRAQASGVLACDFFSVDTVFLQRIHVFFVVEIATRRAHVLGATRNPTGAWVTPQARNLLMDLDQSAQRFRFLVRDRDTKFTDAVVAAVLRIYADHFNGHRPHRSLGQRPPTPPPEPTPISSNADIRRTRLLDGVINEYRNAA</sequence>
<feature type="region of interest" description="Disordered" evidence="1">
    <location>
        <begin position="154"/>
        <end position="179"/>
    </location>
</feature>
<protein>
    <recommendedName>
        <fullName evidence="4">Integrase catalytic domain-containing protein</fullName>
    </recommendedName>
</protein>
<comment type="caution">
    <text evidence="2">The sequence shown here is derived from an EMBL/GenBank/DDBJ whole genome shotgun (WGS) entry which is preliminary data.</text>
</comment>
<dbReference type="Proteomes" id="UP000666915">
    <property type="component" value="Unassembled WGS sequence"/>
</dbReference>
<proteinExistence type="predicted"/>
<gene>
    <name evidence="2" type="ORF">J4557_36915</name>
</gene>
<evidence type="ECO:0008006" key="4">
    <source>
        <dbReference type="Google" id="ProtNLM"/>
    </source>
</evidence>
<evidence type="ECO:0000313" key="3">
    <source>
        <dbReference type="Proteomes" id="UP000666915"/>
    </source>
</evidence>
<dbReference type="RefSeq" id="WP_208271445.1">
    <property type="nucleotide sequence ID" value="NZ_BAAAGM010000077.1"/>
</dbReference>
<dbReference type="EMBL" id="JAGEOK010000030">
    <property type="protein sequence ID" value="MBO2443124.1"/>
    <property type="molecule type" value="Genomic_DNA"/>
</dbReference>
<evidence type="ECO:0000256" key="1">
    <source>
        <dbReference type="SAM" id="MobiDB-lite"/>
    </source>
</evidence>
<accession>A0ABS3RC11</accession>
<evidence type="ECO:0000313" key="2">
    <source>
        <dbReference type="EMBL" id="MBO2443124.1"/>
    </source>
</evidence>
<name>A0ABS3RC11_9ACTN</name>
<keyword evidence="3" id="KW-1185">Reference proteome</keyword>
<organism evidence="2 3">
    <name type="scientific">Actinomadura nitritigenes</name>
    <dbReference type="NCBI Taxonomy" id="134602"/>
    <lineage>
        <taxon>Bacteria</taxon>
        <taxon>Bacillati</taxon>
        <taxon>Actinomycetota</taxon>
        <taxon>Actinomycetes</taxon>
        <taxon>Streptosporangiales</taxon>
        <taxon>Thermomonosporaceae</taxon>
        <taxon>Actinomadura</taxon>
    </lineage>
</organism>
<reference evidence="2 3" key="1">
    <citation type="submission" date="2021-03" db="EMBL/GenBank/DDBJ databases">
        <authorList>
            <person name="Kanchanasin P."/>
            <person name="Saeng-In P."/>
            <person name="Phongsopitanun W."/>
            <person name="Yuki M."/>
            <person name="Kudo T."/>
            <person name="Ohkuma M."/>
            <person name="Tanasupawat S."/>
        </authorList>
    </citation>
    <scope>NUCLEOTIDE SEQUENCE [LARGE SCALE GENOMIC DNA]</scope>
    <source>
        <strain evidence="2 3">L46</strain>
    </source>
</reference>